<proteinExistence type="predicted"/>
<comment type="caution">
    <text evidence="1">The sequence shown here is derived from an EMBL/GenBank/DDBJ whole genome shotgun (WGS) entry which is preliminary data.</text>
</comment>
<sequence>MEDVLGWSSASPTPDPLLVSAGSNYTYGLRVKTSVAIPTTQSSEHDSPDKATSNLQAYQRSGHNEKESETLNESADILELRDAVSQEGGHESDDQSAIAHFLLQSHANLDNEGWKDVQTKLPKSWRWDVDFHSPLGDKIGSWTCTPMEEDEPPQFPLTIAGAPVVIPVEYQWPPIAGVNPPPDPRPGAPLDCTAELPTELIRDLFLTFEGSIGFYVLINGLIQIIVPEDFDTEWASSHLPHKYGGLRICYIPQSLEPTMLPTKTETMNSKVSQTSGLSSRLGLFRPSSTAITQPHRLNDFIEARTKSTLKEGRFSGRIGLRTTKGEEPYLIMSTHVITEAVLAKASALSVFRKRHNYERLGSDWNQHVEIWAGNEKIGTVDKSYDPEAEAYPNGFMHDITLVKPNNPAAVTEIKSPIPGIGWLSKLAWNGLRQQTSSVKILGDTDKRSLKTLKTHCNSEILVVGEGIFLNQTANGTRPTREHDMKTWRDMVSRCILYRVHKDFDPPNGYSGIALYADGLREDGTTGSGIVGFQSFVQRSGHVQNFDMEGASLEQRLKRGRVAFYGAFQVPDEVRQGHVIA</sequence>
<dbReference type="AlphaFoldDB" id="A0A1Y2AC86"/>
<accession>A0A1Y2AC86</accession>
<organism evidence="1 2">
    <name type="scientific">Clohesyomyces aquaticus</name>
    <dbReference type="NCBI Taxonomy" id="1231657"/>
    <lineage>
        <taxon>Eukaryota</taxon>
        <taxon>Fungi</taxon>
        <taxon>Dikarya</taxon>
        <taxon>Ascomycota</taxon>
        <taxon>Pezizomycotina</taxon>
        <taxon>Dothideomycetes</taxon>
        <taxon>Pleosporomycetidae</taxon>
        <taxon>Pleosporales</taxon>
        <taxon>Lindgomycetaceae</taxon>
        <taxon>Clohesyomyces</taxon>
    </lineage>
</organism>
<name>A0A1Y2AC86_9PLEO</name>
<dbReference type="EMBL" id="MCFA01000002">
    <property type="protein sequence ID" value="ORY19625.1"/>
    <property type="molecule type" value="Genomic_DNA"/>
</dbReference>
<evidence type="ECO:0000313" key="2">
    <source>
        <dbReference type="Proteomes" id="UP000193144"/>
    </source>
</evidence>
<dbReference type="OrthoDB" id="5384519at2759"/>
<dbReference type="STRING" id="1231657.A0A1Y2AC86"/>
<keyword evidence="2" id="KW-1185">Reference proteome</keyword>
<gene>
    <name evidence="1" type="ORF">BCR34DRAFT_471634</name>
</gene>
<protein>
    <submittedName>
        <fullName evidence="1">Uncharacterized protein</fullName>
    </submittedName>
</protein>
<dbReference type="Proteomes" id="UP000193144">
    <property type="component" value="Unassembled WGS sequence"/>
</dbReference>
<reference evidence="1 2" key="1">
    <citation type="submission" date="2016-07" db="EMBL/GenBank/DDBJ databases">
        <title>Pervasive Adenine N6-methylation of Active Genes in Fungi.</title>
        <authorList>
            <consortium name="DOE Joint Genome Institute"/>
            <person name="Mondo S.J."/>
            <person name="Dannebaum R.O."/>
            <person name="Kuo R.C."/>
            <person name="Labutti K."/>
            <person name="Haridas S."/>
            <person name="Kuo A."/>
            <person name="Salamov A."/>
            <person name="Ahrendt S.R."/>
            <person name="Lipzen A."/>
            <person name="Sullivan W."/>
            <person name="Andreopoulos W.B."/>
            <person name="Clum A."/>
            <person name="Lindquist E."/>
            <person name="Daum C."/>
            <person name="Ramamoorthy G.K."/>
            <person name="Gryganskyi A."/>
            <person name="Culley D."/>
            <person name="Magnuson J.K."/>
            <person name="James T.Y."/>
            <person name="O'Malley M.A."/>
            <person name="Stajich J.E."/>
            <person name="Spatafora J.W."/>
            <person name="Visel A."/>
            <person name="Grigoriev I.V."/>
        </authorList>
    </citation>
    <scope>NUCLEOTIDE SEQUENCE [LARGE SCALE GENOMIC DNA]</scope>
    <source>
        <strain evidence="1 2">CBS 115471</strain>
    </source>
</reference>
<evidence type="ECO:0000313" key="1">
    <source>
        <dbReference type="EMBL" id="ORY19625.1"/>
    </source>
</evidence>